<feature type="compositionally biased region" description="Polar residues" evidence="1">
    <location>
        <begin position="51"/>
        <end position="73"/>
    </location>
</feature>
<evidence type="ECO:0000256" key="1">
    <source>
        <dbReference type="SAM" id="MobiDB-lite"/>
    </source>
</evidence>
<feature type="compositionally biased region" description="Basic and acidic residues" evidence="1">
    <location>
        <begin position="14"/>
        <end position="28"/>
    </location>
</feature>
<dbReference type="EMBL" id="FZQP02003333">
    <property type="protein sequence ID" value="VVC97871.1"/>
    <property type="molecule type" value="Genomic_DNA"/>
</dbReference>
<reference evidence="2 3" key="1">
    <citation type="submission" date="2017-07" db="EMBL/GenBank/DDBJ databases">
        <authorList>
            <person name="Talla V."/>
            <person name="Backstrom N."/>
        </authorList>
    </citation>
    <scope>NUCLEOTIDE SEQUENCE [LARGE SCALE GENOMIC DNA]</scope>
</reference>
<evidence type="ECO:0000313" key="3">
    <source>
        <dbReference type="Proteomes" id="UP000324832"/>
    </source>
</evidence>
<organism evidence="2 3">
    <name type="scientific">Leptidea sinapis</name>
    <dbReference type="NCBI Taxonomy" id="189913"/>
    <lineage>
        <taxon>Eukaryota</taxon>
        <taxon>Metazoa</taxon>
        <taxon>Ecdysozoa</taxon>
        <taxon>Arthropoda</taxon>
        <taxon>Hexapoda</taxon>
        <taxon>Insecta</taxon>
        <taxon>Pterygota</taxon>
        <taxon>Neoptera</taxon>
        <taxon>Endopterygota</taxon>
        <taxon>Lepidoptera</taxon>
        <taxon>Glossata</taxon>
        <taxon>Ditrysia</taxon>
        <taxon>Papilionoidea</taxon>
        <taxon>Pieridae</taxon>
        <taxon>Dismorphiinae</taxon>
        <taxon>Leptidea</taxon>
    </lineage>
</organism>
<feature type="non-terminal residue" evidence="2">
    <location>
        <position position="1"/>
    </location>
</feature>
<proteinExistence type="predicted"/>
<name>A0A5E4QJJ7_9NEOP</name>
<keyword evidence="3" id="KW-1185">Reference proteome</keyword>
<feature type="region of interest" description="Disordered" evidence="1">
    <location>
        <begin position="1"/>
        <end position="93"/>
    </location>
</feature>
<evidence type="ECO:0000313" key="2">
    <source>
        <dbReference type="EMBL" id="VVC97871.1"/>
    </source>
</evidence>
<dbReference type="AlphaFoldDB" id="A0A5E4QJJ7"/>
<accession>A0A5E4QJJ7</accession>
<dbReference type="Proteomes" id="UP000324832">
    <property type="component" value="Unassembled WGS sequence"/>
</dbReference>
<protein>
    <submittedName>
        <fullName evidence="2">Uncharacterized protein</fullName>
    </submittedName>
</protein>
<gene>
    <name evidence="2" type="ORF">LSINAPIS_LOCUS9060</name>
</gene>
<sequence length="156" mass="17623">INTNNSVETTTETTDDRDQYEVIIKTEVELDEETPNTSHAEEDVKRKWNHTSKLNSPQVMKTQEATDSPARNTNHAEQRKWSHTSELSSPQAVKTEAALDAAAPNTSHVENDIKNTFELSSIKVDPQALEWIERLSKLPPQQRLLAEKAFNDGVLM</sequence>